<dbReference type="EMBL" id="CBTN010000048">
    <property type="protein sequence ID" value="CDH57661.1"/>
    <property type="molecule type" value="Genomic_DNA"/>
</dbReference>
<proteinExistence type="predicted"/>
<comment type="caution">
    <text evidence="1">The sequence shown here is derived from an EMBL/GenBank/DDBJ whole genome shotgun (WGS) entry which is preliminary data.</text>
</comment>
<organism evidence="1 2">
    <name type="scientific">Lichtheimia corymbifera JMRC:FSU:9682</name>
    <dbReference type="NCBI Taxonomy" id="1263082"/>
    <lineage>
        <taxon>Eukaryota</taxon>
        <taxon>Fungi</taxon>
        <taxon>Fungi incertae sedis</taxon>
        <taxon>Mucoromycota</taxon>
        <taxon>Mucoromycotina</taxon>
        <taxon>Mucoromycetes</taxon>
        <taxon>Mucorales</taxon>
        <taxon>Lichtheimiaceae</taxon>
        <taxon>Lichtheimia</taxon>
    </lineage>
</organism>
<gene>
    <name evidence="1" type="ORF">LCOR_08571.1</name>
</gene>
<dbReference type="OrthoDB" id="10508037at2759"/>
<dbReference type="VEuPathDB" id="FungiDB:LCOR_08571.1"/>
<evidence type="ECO:0000313" key="2">
    <source>
        <dbReference type="Proteomes" id="UP000027586"/>
    </source>
</evidence>
<sequence length="115" mass="12916">MIRSPGDWDSTLMQGFLTGIAKGCPNISFLEVSCGNAPSTCSMNALKQLAHLERFGFSIAGMDGDDAFWHTIETFSQLKCIHIFSSHSTNMHRLRCFREKRPDLEVIISKSFTEI</sequence>
<dbReference type="Proteomes" id="UP000027586">
    <property type="component" value="Unassembled WGS sequence"/>
</dbReference>
<reference evidence="1" key="1">
    <citation type="submission" date="2013-08" db="EMBL/GenBank/DDBJ databases">
        <title>Gene expansion shapes genome architecture in the human pathogen Lichtheimia corymbifera: an evolutionary genomics analysis in the ancient terrestrial Mucorales (Mucoromycotina).</title>
        <authorList>
            <person name="Schwartze V.U."/>
            <person name="Winter S."/>
            <person name="Shelest E."/>
            <person name="Marcet-Houben M."/>
            <person name="Horn F."/>
            <person name="Wehner S."/>
            <person name="Hoffmann K."/>
            <person name="Riege K."/>
            <person name="Sammeth M."/>
            <person name="Nowrousian M."/>
            <person name="Valiante V."/>
            <person name="Linde J."/>
            <person name="Jacobsen I.D."/>
            <person name="Marz M."/>
            <person name="Brakhage A.A."/>
            <person name="Gabaldon T."/>
            <person name="Bocker S."/>
            <person name="Voigt K."/>
        </authorList>
    </citation>
    <scope>NUCLEOTIDE SEQUENCE [LARGE SCALE GENOMIC DNA]</scope>
    <source>
        <strain evidence="1">FSU 9682</strain>
    </source>
</reference>
<name>A0A068S8U3_9FUNG</name>
<dbReference type="AlphaFoldDB" id="A0A068S8U3"/>
<accession>A0A068S8U3</accession>
<keyword evidence="2" id="KW-1185">Reference proteome</keyword>
<protein>
    <submittedName>
        <fullName evidence="1">Uncharacterized protein</fullName>
    </submittedName>
</protein>
<evidence type="ECO:0000313" key="1">
    <source>
        <dbReference type="EMBL" id="CDH57661.1"/>
    </source>
</evidence>